<organism evidence="2 3">
    <name type="scientific">Oesophagostomum dentatum</name>
    <name type="common">Nodular worm</name>
    <dbReference type="NCBI Taxonomy" id="61180"/>
    <lineage>
        <taxon>Eukaryota</taxon>
        <taxon>Metazoa</taxon>
        <taxon>Ecdysozoa</taxon>
        <taxon>Nematoda</taxon>
        <taxon>Chromadorea</taxon>
        <taxon>Rhabditida</taxon>
        <taxon>Rhabditina</taxon>
        <taxon>Rhabditomorpha</taxon>
        <taxon>Strongyloidea</taxon>
        <taxon>Strongylidae</taxon>
        <taxon>Oesophagostomum</taxon>
    </lineage>
</organism>
<evidence type="ECO:0000313" key="2">
    <source>
        <dbReference type="EMBL" id="KHJ98344.1"/>
    </source>
</evidence>
<dbReference type="SUPFAM" id="SSF57414">
    <property type="entry name" value="Hairpin loop containing domain-like"/>
    <property type="match status" value="1"/>
</dbReference>
<reference evidence="2 3" key="1">
    <citation type="submission" date="2014-03" db="EMBL/GenBank/DDBJ databases">
        <title>Draft genome of the hookworm Oesophagostomum dentatum.</title>
        <authorList>
            <person name="Mitreva M."/>
        </authorList>
    </citation>
    <scope>NUCLEOTIDE SEQUENCE [LARGE SCALE GENOMIC DNA]</scope>
    <source>
        <strain evidence="2 3">OD-Hann</strain>
    </source>
</reference>
<accession>A0A0B1TM49</accession>
<dbReference type="Gene3D" id="3.50.4.10">
    <property type="entry name" value="Hepatocyte Growth Factor"/>
    <property type="match status" value="1"/>
</dbReference>
<proteinExistence type="predicted"/>
<name>A0A0B1TM49_OESDE</name>
<dbReference type="OrthoDB" id="5867217at2759"/>
<dbReference type="Proteomes" id="UP000053660">
    <property type="component" value="Unassembled WGS sequence"/>
</dbReference>
<dbReference type="EMBL" id="KN549324">
    <property type="protein sequence ID" value="KHJ98344.1"/>
    <property type="molecule type" value="Genomic_DNA"/>
</dbReference>
<dbReference type="AlphaFoldDB" id="A0A0B1TM49"/>
<dbReference type="PROSITE" id="PS50948">
    <property type="entry name" value="PAN"/>
    <property type="match status" value="1"/>
</dbReference>
<dbReference type="SMART" id="SM00473">
    <property type="entry name" value="PAN_AP"/>
    <property type="match status" value="1"/>
</dbReference>
<dbReference type="Pfam" id="PF00024">
    <property type="entry name" value="PAN_1"/>
    <property type="match status" value="1"/>
</dbReference>
<keyword evidence="3" id="KW-1185">Reference proteome</keyword>
<evidence type="ECO:0000259" key="1">
    <source>
        <dbReference type="PROSITE" id="PS50948"/>
    </source>
</evidence>
<sequence>MKFVPPLSRSKRIALRPCFERYPNNRLVNVKPFHSEWRMRSEDNCLQFCSDTASRCRSIVYDAVQHICHFFLDDGFDVAVPAAKMIYLRVTSKDCLAGSLSSSEANYVQSQETFEVPDAHSNPVVQAADFTIPPTLSRVEETVMTQTPQTTESTETTTKRTMQPITLLATTVTPVEAALEIAGTLILNHLIFDKD</sequence>
<feature type="domain" description="Apple" evidence="1">
    <location>
        <begin position="18"/>
        <end position="95"/>
    </location>
</feature>
<dbReference type="InterPro" id="IPR003609">
    <property type="entry name" value="Pan_app"/>
</dbReference>
<evidence type="ECO:0000313" key="3">
    <source>
        <dbReference type="Proteomes" id="UP000053660"/>
    </source>
</evidence>
<gene>
    <name evidence="2" type="ORF">OESDEN_01675</name>
</gene>
<protein>
    <submittedName>
        <fullName evidence="2">PAN domain protein</fullName>
    </submittedName>
</protein>